<reference evidence="10" key="1">
    <citation type="submission" date="2020-10" db="EMBL/GenBank/DDBJ databases">
        <authorList>
            <person name="Gilroy R."/>
        </authorList>
    </citation>
    <scope>NUCLEOTIDE SEQUENCE</scope>
    <source>
        <strain evidence="10">CHK158-818</strain>
    </source>
</reference>
<dbReference type="Proteomes" id="UP000824112">
    <property type="component" value="Unassembled WGS sequence"/>
</dbReference>
<dbReference type="PANTHER" id="PTHR30026:SF20">
    <property type="entry name" value="OUTER MEMBRANE PROTEIN TOLC"/>
    <property type="match status" value="1"/>
</dbReference>
<feature type="signal peptide" evidence="9">
    <location>
        <begin position="1"/>
        <end position="19"/>
    </location>
</feature>
<name>A0A9D1M9B3_9BACT</name>
<protein>
    <submittedName>
        <fullName evidence="10">TolC family protein</fullName>
    </submittedName>
</protein>
<dbReference type="SUPFAM" id="SSF56954">
    <property type="entry name" value="Outer membrane efflux proteins (OEP)"/>
    <property type="match status" value="1"/>
</dbReference>
<keyword evidence="7" id="KW-0998">Cell outer membrane</keyword>
<evidence type="ECO:0000313" key="10">
    <source>
        <dbReference type="EMBL" id="HIU55857.1"/>
    </source>
</evidence>
<organism evidence="10 11">
    <name type="scientific">Candidatus Gallibacteroides avistercoris</name>
    <dbReference type="NCBI Taxonomy" id="2840833"/>
    <lineage>
        <taxon>Bacteria</taxon>
        <taxon>Pseudomonadati</taxon>
        <taxon>Bacteroidota</taxon>
        <taxon>Bacteroidia</taxon>
        <taxon>Bacteroidales</taxon>
        <taxon>Bacteroidaceae</taxon>
        <taxon>Bacteroidaceae incertae sedis</taxon>
        <taxon>Candidatus Gallibacteroides</taxon>
    </lineage>
</organism>
<comment type="caution">
    <text evidence="10">The sequence shown here is derived from an EMBL/GenBank/DDBJ whole genome shotgun (WGS) entry which is preliminary data.</text>
</comment>
<proteinExistence type="inferred from homology"/>
<evidence type="ECO:0000256" key="1">
    <source>
        <dbReference type="ARBA" id="ARBA00004442"/>
    </source>
</evidence>
<evidence type="ECO:0000256" key="7">
    <source>
        <dbReference type="ARBA" id="ARBA00023237"/>
    </source>
</evidence>
<dbReference type="AlphaFoldDB" id="A0A9D1M9B3"/>
<evidence type="ECO:0000256" key="3">
    <source>
        <dbReference type="ARBA" id="ARBA00022448"/>
    </source>
</evidence>
<evidence type="ECO:0000256" key="6">
    <source>
        <dbReference type="ARBA" id="ARBA00023136"/>
    </source>
</evidence>
<feature type="coiled-coil region" evidence="8">
    <location>
        <begin position="195"/>
        <end position="222"/>
    </location>
</feature>
<keyword evidence="6" id="KW-0472">Membrane</keyword>
<keyword evidence="9" id="KW-0732">Signal</keyword>
<comment type="subcellular location">
    <subcellularLocation>
        <location evidence="1">Cell outer membrane</location>
    </subcellularLocation>
</comment>
<dbReference type="Pfam" id="PF02321">
    <property type="entry name" value="OEP"/>
    <property type="match status" value="2"/>
</dbReference>
<evidence type="ECO:0000256" key="2">
    <source>
        <dbReference type="ARBA" id="ARBA00007613"/>
    </source>
</evidence>
<dbReference type="GO" id="GO:0015288">
    <property type="term" value="F:porin activity"/>
    <property type="evidence" value="ECO:0007669"/>
    <property type="project" value="TreeGrafter"/>
</dbReference>
<keyword evidence="3" id="KW-0813">Transport</keyword>
<evidence type="ECO:0000313" key="11">
    <source>
        <dbReference type="Proteomes" id="UP000824112"/>
    </source>
</evidence>
<evidence type="ECO:0000256" key="5">
    <source>
        <dbReference type="ARBA" id="ARBA00022692"/>
    </source>
</evidence>
<keyword evidence="5" id="KW-0812">Transmembrane</keyword>
<feature type="coiled-coil region" evidence="8">
    <location>
        <begin position="402"/>
        <end position="429"/>
    </location>
</feature>
<dbReference type="Gene3D" id="1.20.1600.10">
    <property type="entry name" value="Outer membrane efflux proteins (OEP)"/>
    <property type="match status" value="1"/>
</dbReference>
<comment type="similarity">
    <text evidence="2">Belongs to the outer membrane factor (OMF) (TC 1.B.17) family.</text>
</comment>
<dbReference type="InterPro" id="IPR051906">
    <property type="entry name" value="TolC-like"/>
</dbReference>
<evidence type="ECO:0000256" key="4">
    <source>
        <dbReference type="ARBA" id="ARBA00022452"/>
    </source>
</evidence>
<keyword evidence="4" id="KW-1134">Transmembrane beta strand</keyword>
<dbReference type="GO" id="GO:1990281">
    <property type="term" value="C:efflux pump complex"/>
    <property type="evidence" value="ECO:0007669"/>
    <property type="project" value="TreeGrafter"/>
</dbReference>
<dbReference type="GO" id="GO:0015562">
    <property type="term" value="F:efflux transmembrane transporter activity"/>
    <property type="evidence" value="ECO:0007669"/>
    <property type="project" value="InterPro"/>
</dbReference>
<dbReference type="EMBL" id="DVNA01000196">
    <property type="protein sequence ID" value="HIU55857.1"/>
    <property type="molecule type" value="Genomic_DNA"/>
</dbReference>
<keyword evidence="8" id="KW-0175">Coiled coil</keyword>
<evidence type="ECO:0000256" key="9">
    <source>
        <dbReference type="SAM" id="SignalP"/>
    </source>
</evidence>
<sequence length="478" mass="53410">MKKQIFLFLLLVSSGYVSAQSLFTLDSCRNMAMRNNKQLQMAKERVVAAGYNKKAAVTNYLPSIDFTGVYLYNQKNISLLSEDQLLPVGSQDANGGFTLRPDQLLVGEDGKPVMVNGQYVPKDWAYIPKEAFEYDIRNTFVGAVSVTQPLFMGGKIRAYNQITQFAEKLAESQQNTAMKDLIFQVDETYWQVVSLVAKKKMAEKYVELLKNLNNDVQVMIQEGVATQSDGLSVAVKLNEAEVTLVKVDDGLSLSKMLLAQMCGLPIDLSYSLADENTGPQTIPSTGMVDMEQVYAHRSELHSLQFASKIYEKQQQIAASEMYPQIALTGSYLFSNPSSFKGFQNRFDGMFNVGVMVKVPLLHWGENIYKVKAAKAGTRIARLELAEAKEKIELQVNQAAFKVKEAARKMEMTEKNMAKAEENLRNAQLGFDEGVLTTTNVLEAQTAWLAAESERIDARIDMRLCEVYLSKALGTFENK</sequence>
<feature type="chain" id="PRO_5039623428" evidence="9">
    <location>
        <begin position="20"/>
        <end position="478"/>
    </location>
</feature>
<accession>A0A9D1M9B3</accession>
<reference evidence="10" key="2">
    <citation type="journal article" date="2021" name="PeerJ">
        <title>Extensive microbial diversity within the chicken gut microbiome revealed by metagenomics and culture.</title>
        <authorList>
            <person name="Gilroy R."/>
            <person name="Ravi A."/>
            <person name="Getino M."/>
            <person name="Pursley I."/>
            <person name="Horton D.L."/>
            <person name="Alikhan N.F."/>
            <person name="Baker D."/>
            <person name="Gharbi K."/>
            <person name="Hall N."/>
            <person name="Watson M."/>
            <person name="Adriaenssens E.M."/>
            <person name="Foster-Nyarko E."/>
            <person name="Jarju S."/>
            <person name="Secka A."/>
            <person name="Antonio M."/>
            <person name="Oren A."/>
            <person name="Chaudhuri R.R."/>
            <person name="La Ragione R."/>
            <person name="Hildebrand F."/>
            <person name="Pallen M.J."/>
        </authorList>
    </citation>
    <scope>NUCLEOTIDE SEQUENCE</scope>
    <source>
        <strain evidence="10">CHK158-818</strain>
    </source>
</reference>
<evidence type="ECO:0000256" key="8">
    <source>
        <dbReference type="SAM" id="Coils"/>
    </source>
</evidence>
<dbReference type="InterPro" id="IPR003423">
    <property type="entry name" value="OMP_efflux"/>
</dbReference>
<gene>
    <name evidence="10" type="ORF">IAB03_08655</name>
</gene>
<dbReference type="PANTHER" id="PTHR30026">
    <property type="entry name" value="OUTER MEMBRANE PROTEIN TOLC"/>
    <property type="match status" value="1"/>
</dbReference>
<dbReference type="GO" id="GO:0009279">
    <property type="term" value="C:cell outer membrane"/>
    <property type="evidence" value="ECO:0007669"/>
    <property type="project" value="UniProtKB-SubCell"/>
</dbReference>